<dbReference type="Proteomes" id="UP000654345">
    <property type="component" value="Unassembled WGS sequence"/>
</dbReference>
<feature type="domain" description="Transposase IS116/IS110/IS902 C-terminal" evidence="1">
    <location>
        <begin position="10"/>
        <end position="96"/>
    </location>
</feature>
<organism evidence="2 3">
    <name type="scientific">Ktedonobacter robiniae</name>
    <dbReference type="NCBI Taxonomy" id="2778365"/>
    <lineage>
        <taxon>Bacteria</taxon>
        <taxon>Bacillati</taxon>
        <taxon>Chloroflexota</taxon>
        <taxon>Ktedonobacteria</taxon>
        <taxon>Ktedonobacterales</taxon>
        <taxon>Ktedonobacteraceae</taxon>
        <taxon>Ktedonobacter</taxon>
    </lineage>
</organism>
<dbReference type="InterPro" id="IPR003346">
    <property type="entry name" value="Transposase_20"/>
</dbReference>
<dbReference type="EMBL" id="BNJG01000002">
    <property type="protein sequence ID" value="GHO56355.1"/>
    <property type="molecule type" value="Genomic_DNA"/>
</dbReference>
<dbReference type="InterPro" id="IPR047650">
    <property type="entry name" value="Transpos_IS110"/>
</dbReference>
<accession>A0ABQ3UUL2</accession>
<dbReference type="RefSeq" id="WP_201372867.1">
    <property type="nucleotide sequence ID" value="NZ_BNJG01000002.1"/>
</dbReference>
<protein>
    <recommendedName>
        <fullName evidence="1">Transposase IS116/IS110/IS902 C-terminal domain-containing protein</fullName>
    </recommendedName>
</protein>
<name>A0ABQ3UUL2_9CHLR</name>
<reference evidence="2 3" key="1">
    <citation type="journal article" date="2021" name="Int. J. Syst. Evol. Microbiol.">
        <title>Reticulibacter mediterranei gen. nov., sp. nov., within the new family Reticulibacteraceae fam. nov., and Ktedonospora formicarum gen. nov., sp. nov., Ktedonobacter robiniae sp. nov., Dictyobacter formicarum sp. nov. and Dictyobacter arantiisoli sp. nov., belonging to the class Ktedonobacteria.</title>
        <authorList>
            <person name="Yabe S."/>
            <person name="Zheng Y."/>
            <person name="Wang C.M."/>
            <person name="Sakai Y."/>
            <person name="Abe K."/>
            <person name="Yokota A."/>
            <person name="Donadio S."/>
            <person name="Cavaletti L."/>
            <person name="Monciardini P."/>
        </authorList>
    </citation>
    <scope>NUCLEOTIDE SEQUENCE [LARGE SCALE GENOMIC DNA]</scope>
    <source>
        <strain evidence="2 3">SOSP1-30</strain>
    </source>
</reference>
<dbReference type="PANTHER" id="PTHR33055:SF3">
    <property type="entry name" value="PUTATIVE TRANSPOSASE FOR IS117-RELATED"/>
    <property type="match status" value="1"/>
</dbReference>
<evidence type="ECO:0000259" key="1">
    <source>
        <dbReference type="Pfam" id="PF02371"/>
    </source>
</evidence>
<evidence type="ECO:0000313" key="3">
    <source>
        <dbReference type="Proteomes" id="UP000654345"/>
    </source>
</evidence>
<keyword evidence="3" id="KW-1185">Reference proteome</keyword>
<dbReference type="PANTHER" id="PTHR33055">
    <property type="entry name" value="TRANSPOSASE FOR INSERTION SEQUENCE ELEMENT IS1111A"/>
    <property type="match status" value="1"/>
</dbReference>
<dbReference type="Pfam" id="PF02371">
    <property type="entry name" value="Transposase_20"/>
    <property type="match status" value="1"/>
</dbReference>
<gene>
    <name evidence="2" type="ORF">KSB_48300</name>
</gene>
<proteinExistence type="predicted"/>
<sequence>MPQDLKQIFELLCSIKGIGAKTATCLLAELGDLSQFEDADALVAHLGLSPHQRQSGRRRRGRSPLCKIGAPRLRRALYFPAMVAARFNPQVKALYQRLLARGKLKMVALGAAMRKLARIIFGVVRSGKPFDPTCGLTAA</sequence>
<comment type="caution">
    <text evidence="2">The sequence shown here is derived from an EMBL/GenBank/DDBJ whole genome shotgun (WGS) entry which is preliminary data.</text>
</comment>
<evidence type="ECO:0000313" key="2">
    <source>
        <dbReference type="EMBL" id="GHO56355.1"/>
    </source>
</evidence>